<evidence type="ECO:0000313" key="1">
    <source>
        <dbReference type="EMBL" id="KKL89451.1"/>
    </source>
</evidence>
<dbReference type="EMBL" id="LAZR01020283">
    <property type="protein sequence ID" value="KKL89451.1"/>
    <property type="molecule type" value="Genomic_DNA"/>
</dbReference>
<reference evidence="1" key="1">
    <citation type="journal article" date="2015" name="Nature">
        <title>Complex archaea that bridge the gap between prokaryotes and eukaryotes.</title>
        <authorList>
            <person name="Spang A."/>
            <person name="Saw J.H."/>
            <person name="Jorgensen S.L."/>
            <person name="Zaremba-Niedzwiedzka K."/>
            <person name="Martijn J."/>
            <person name="Lind A.E."/>
            <person name="van Eijk R."/>
            <person name="Schleper C."/>
            <person name="Guy L."/>
            <person name="Ettema T.J."/>
        </authorList>
    </citation>
    <scope>NUCLEOTIDE SEQUENCE</scope>
</reference>
<accession>A0A0F9GFW0</accession>
<protein>
    <submittedName>
        <fullName evidence="1">Uncharacterized protein</fullName>
    </submittedName>
</protein>
<sequence length="26" mass="3042">KLLGKERSDWLPDWGTAKEIMGQYYG</sequence>
<dbReference type="AlphaFoldDB" id="A0A0F9GFW0"/>
<proteinExistence type="predicted"/>
<feature type="non-terminal residue" evidence="1">
    <location>
        <position position="1"/>
    </location>
</feature>
<comment type="caution">
    <text evidence="1">The sequence shown here is derived from an EMBL/GenBank/DDBJ whole genome shotgun (WGS) entry which is preliminary data.</text>
</comment>
<gene>
    <name evidence="1" type="ORF">LCGC14_1914610</name>
</gene>
<organism evidence="1">
    <name type="scientific">marine sediment metagenome</name>
    <dbReference type="NCBI Taxonomy" id="412755"/>
    <lineage>
        <taxon>unclassified sequences</taxon>
        <taxon>metagenomes</taxon>
        <taxon>ecological metagenomes</taxon>
    </lineage>
</organism>
<name>A0A0F9GFW0_9ZZZZ</name>